<evidence type="ECO:0000313" key="2">
    <source>
        <dbReference type="EMBL" id="KAF7468297.1"/>
    </source>
</evidence>
<sequence length="138" mass="14576">MGTSHVEGPQELDPGSQGALEILWAAGSESGQLFFIFQLQNQSLCQKASDGEARVPLMELSLIPVPQGDPSSRQKAQGRNDASSAGTTHLHRPLQEGPVSGTCWRLGAGAEDGLELVQLLSRESPAIDAACHIPPLPE</sequence>
<reference evidence="3 4" key="1">
    <citation type="submission" date="2019-04" db="EMBL/GenBank/DDBJ databases">
        <authorList>
            <person name="Alioto T."/>
            <person name="Alioto T."/>
        </authorList>
    </citation>
    <scope>NUCLEOTIDE SEQUENCE [LARGE SCALE GENOMIC DNA]</scope>
</reference>
<dbReference type="EMBL" id="CABDUW010000404">
    <property type="protein sequence ID" value="VTJ67973.1"/>
    <property type="molecule type" value="Genomic_DNA"/>
</dbReference>
<organism evidence="3 4">
    <name type="scientific">Marmota monax</name>
    <name type="common">Woodchuck</name>
    <dbReference type="NCBI Taxonomy" id="9995"/>
    <lineage>
        <taxon>Eukaryota</taxon>
        <taxon>Metazoa</taxon>
        <taxon>Chordata</taxon>
        <taxon>Craniata</taxon>
        <taxon>Vertebrata</taxon>
        <taxon>Euteleostomi</taxon>
        <taxon>Mammalia</taxon>
        <taxon>Eutheria</taxon>
        <taxon>Euarchontoglires</taxon>
        <taxon>Glires</taxon>
        <taxon>Rodentia</taxon>
        <taxon>Sciuromorpha</taxon>
        <taxon>Sciuridae</taxon>
        <taxon>Xerinae</taxon>
        <taxon>Marmotini</taxon>
        <taxon>Marmota</taxon>
    </lineage>
</organism>
<feature type="region of interest" description="Disordered" evidence="1">
    <location>
        <begin position="63"/>
        <end position="99"/>
    </location>
</feature>
<name>A0A5E4BE95_MARMO</name>
<protein>
    <submittedName>
        <fullName evidence="3">Uncharacterized protein</fullName>
    </submittedName>
</protein>
<dbReference type="Proteomes" id="UP000335636">
    <property type="component" value="Unassembled WGS sequence"/>
</dbReference>
<gene>
    <name evidence="2" type="ORF">GHT09_012702</name>
    <name evidence="3" type="ORF">MONAX_5E035449</name>
</gene>
<evidence type="ECO:0000313" key="3">
    <source>
        <dbReference type="EMBL" id="VTJ67973.1"/>
    </source>
</evidence>
<dbReference type="EMBL" id="WJEC01007761">
    <property type="protein sequence ID" value="KAF7468297.1"/>
    <property type="molecule type" value="Genomic_DNA"/>
</dbReference>
<evidence type="ECO:0000256" key="1">
    <source>
        <dbReference type="SAM" id="MobiDB-lite"/>
    </source>
</evidence>
<reference evidence="2" key="2">
    <citation type="submission" date="2020-08" db="EMBL/GenBank/DDBJ databases">
        <authorList>
            <person name="Shumante A."/>
            <person name="Zimin A.V."/>
            <person name="Puiu D."/>
            <person name="Salzberg S.L."/>
        </authorList>
    </citation>
    <scope>NUCLEOTIDE SEQUENCE</scope>
    <source>
        <strain evidence="2">WC2-LM</strain>
        <tissue evidence="2">Liver</tissue>
    </source>
</reference>
<evidence type="ECO:0000313" key="4">
    <source>
        <dbReference type="Proteomes" id="UP000335636"/>
    </source>
</evidence>
<proteinExistence type="predicted"/>
<dbReference type="Proteomes" id="UP000662637">
    <property type="component" value="Unassembled WGS sequence"/>
</dbReference>
<feature type="compositionally biased region" description="Polar residues" evidence="1">
    <location>
        <begin position="69"/>
        <end position="87"/>
    </location>
</feature>
<accession>A0A5E4BE95</accession>
<keyword evidence="4" id="KW-1185">Reference proteome</keyword>
<dbReference type="AlphaFoldDB" id="A0A5E4BE95"/>